<name>A0ABT4AN67_9BACT</name>
<evidence type="ECO:0000313" key="1">
    <source>
        <dbReference type="EMBL" id="MCY1082299.1"/>
    </source>
</evidence>
<comment type="caution">
    <text evidence="1">The sequence shown here is derived from an EMBL/GenBank/DDBJ whole genome shotgun (WGS) entry which is preliminary data.</text>
</comment>
<evidence type="ECO:0000313" key="2">
    <source>
        <dbReference type="Proteomes" id="UP001207654"/>
    </source>
</evidence>
<reference evidence="1 2" key="1">
    <citation type="submission" date="2022-11" db="EMBL/GenBank/DDBJ databases">
        <title>Minimal conservation of predation-associated metabolite biosynthetic gene clusters underscores biosynthetic potential of Myxococcota including descriptions for ten novel species: Archangium lansinium sp. nov., Myxococcus landrumus sp. nov., Nannocystis bai.</title>
        <authorList>
            <person name="Ahearne A."/>
            <person name="Stevens C."/>
            <person name="Phillips K."/>
        </authorList>
    </citation>
    <scope>NUCLEOTIDE SEQUENCE [LARGE SCALE GENOMIC DNA]</scope>
    <source>
        <strain evidence="1 2">MIWBW</strain>
    </source>
</reference>
<protein>
    <submittedName>
        <fullName evidence="1">Uncharacterized protein</fullName>
    </submittedName>
</protein>
<sequence length="69" mass="7880">MALAQKAFGVWLLSKFIQKHRRPWYRRNPYARRPAAGFLHGLTPLGRISLGGLALLTARRLMGRRQIPA</sequence>
<accession>A0ABT4AN67</accession>
<proteinExistence type="predicted"/>
<organism evidence="1 2">
    <name type="scientific">Archangium lansingense</name>
    <dbReference type="NCBI Taxonomy" id="2995310"/>
    <lineage>
        <taxon>Bacteria</taxon>
        <taxon>Pseudomonadati</taxon>
        <taxon>Myxococcota</taxon>
        <taxon>Myxococcia</taxon>
        <taxon>Myxococcales</taxon>
        <taxon>Cystobacterineae</taxon>
        <taxon>Archangiaceae</taxon>
        <taxon>Archangium</taxon>
    </lineage>
</organism>
<dbReference type="EMBL" id="JAPNKA010000001">
    <property type="protein sequence ID" value="MCY1082299.1"/>
    <property type="molecule type" value="Genomic_DNA"/>
</dbReference>
<dbReference type="RefSeq" id="WP_267540872.1">
    <property type="nucleotide sequence ID" value="NZ_JAPNKA010000001.1"/>
</dbReference>
<gene>
    <name evidence="1" type="ORF">OV287_48435</name>
</gene>
<dbReference type="Proteomes" id="UP001207654">
    <property type="component" value="Unassembled WGS sequence"/>
</dbReference>
<keyword evidence="2" id="KW-1185">Reference proteome</keyword>